<dbReference type="GO" id="GO:0005886">
    <property type="term" value="C:plasma membrane"/>
    <property type="evidence" value="ECO:0007669"/>
    <property type="project" value="TreeGrafter"/>
</dbReference>
<evidence type="ECO:0000313" key="2">
    <source>
        <dbReference type="EMBL" id="GAG35548.1"/>
    </source>
</evidence>
<sequence>MQAGARVLRLENRLRLLASHDPLTQLLNRRTFFELIEKEWKRSSRIGYPLSCAMIDVDFFKRVNDSYGHLAGDEVLRSVSRRLQRCCRQTDCVCRYGGEEFCVLLPDTGEQGAVLWAERCRSAVAEEPIETAETRIGVTVSLGVAQRRDDTNSPEELLDLADRALLEAKRLGRDRVVALGTLEDEG</sequence>
<dbReference type="Pfam" id="PF00990">
    <property type="entry name" value="GGDEF"/>
    <property type="match status" value="1"/>
</dbReference>
<name>X0XFY9_9ZZZZ</name>
<dbReference type="InterPro" id="IPR043128">
    <property type="entry name" value="Rev_trsase/Diguanyl_cyclase"/>
</dbReference>
<dbReference type="Gene3D" id="3.30.70.270">
    <property type="match status" value="1"/>
</dbReference>
<organism evidence="2">
    <name type="scientific">marine sediment metagenome</name>
    <dbReference type="NCBI Taxonomy" id="412755"/>
    <lineage>
        <taxon>unclassified sequences</taxon>
        <taxon>metagenomes</taxon>
        <taxon>ecological metagenomes</taxon>
    </lineage>
</organism>
<protein>
    <recommendedName>
        <fullName evidence="1">GGDEF domain-containing protein</fullName>
    </recommendedName>
</protein>
<reference evidence="2" key="1">
    <citation type="journal article" date="2014" name="Front. Microbiol.">
        <title>High frequency of phylogenetically diverse reductive dehalogenase-homologous genes in deep subseafloor sedimentary metagenomes.</title>
        <authorList>
            <person name="Kawai M."/>
            <person name="Futagami T."/>
            <person name="Toyoda A."/>
            <person name="Takaki Y."/>
            <person name="Nishi S."/>
            <person name="Hori S."/>
            <person name="Arai W."/>
            <person name="Tsubouchi T."/>
            <person name="Morono Y."/>
            <person name="Uchiyama I."/>
            <person name="Ito T."/>
            <person name="Fujiyama A."/>
            <person name="Inagaki F."/>
            <person name="Takami H."/>
        </authorList>
    </citation>
    <scope>NUCLEOTIDE SEQUENCE</scope>
    <source>
        <strain evidence="2">Expedition CK06-06</strain>
    </source>
</reference>
<dbReference type="NCBIfam" id="TIGR00254">
    <property type="entry name" value="GGDEF"/>
    <property type="match status" value="1"/>
</dbReference>
<dbReference type="PANTHER" id="PTHR45138">
    <property type="entry name" value="REGULATORY COMPONENTS OF SENSORY TRANSDUCTION SYSTEM"/>
    <property type="match status" value="1"/>
</dbReference>
<proteinExistence type="predicted"/>
<dbReference type="CDD" id="cd01949">
    <property type="entry name" value="GGDEF"/>
    <property type="match status" value="1"/>
</dbReference>
<dbReference type="FunFam" id="3.30.70.270:FF:000001">
    <property type="entry name" value="Diguanylate cyclase domain protein"/>
    <property type="match status" value="1"/>
</dbReference>
<dbReference type="EMBL" id="BARS01041743">
    <property type="protein sequence ID" value="GAG35548.1"/>
    <property type="molecule type" value="Genomic_DNA"/>
</dbReference>
<dbReference type="PANTHER" id="PTHR45138:SF9">
    <property type="entry name" value="DIGUANYLATE CYCLASE DGCM-RELATED"/>
    <property type="match status" value="1"/>
</dbReference>
<dbReference type="AlphaFoldDB" id="X0XFY9"/>
<gene>
    <name evidence="2" type="ORF">S01H1_63434</name>
</gene>
<dbReference type="GO" id="GO:1902201">
    <property type="term" value="P:negative regulation of bacterial-type flagellum-dependent cell motility"/>
    <property type="evidence" value="ECO:0007669"/>
    <property type="project" value="TreeGrafter"/>
</dbReference>
<comment type="caution">
    <text evidence="2">The sequence shown here is derived from an EMBL/GenBank/DDBJ whole genome shotgun (WGS) entry which is preliminary data.</text>
</comment>
<dbReference type="SUPFAM" id="SSF55073">
    <property type="entry name" value="Nucleotide cyclase"/>
    <property type="match status" value="1"/>
</dbReference>
<dbReference type="InterPro" id="IPR000160">
    <property type="entry name" value="GGDEF_dom"/>
</dbReference>
<evidence type="ECO:0000259" key="1">
    <source>
        <dbReference type="PROSITE" id="PS50887"/>
    </source>
</evidence>
<feature type="domain" description="GGDEF" evidence="1">
    <location>
        <begin position="48"/>
        <end position="181"/>
    </location>
</feature>
<accession>X0XFY9</accession>
<dbReference type="PROSITE" id="PS50887">
    <property type="entry name" value="GGDEF"/>
    <property type="match status" value="1"/>
</dbReference>
<dbReference type="SMART" id="SM00267">
    <property type="entry name" value="GGDEF"/>
    <property type="match status" value="1"/>
</dbReference>
<dbReference type="InterPro" id="IPR029787">
    <property type="entry name" value="Nucleotide_cyclase"/>
</dbReference>
<dbReference type="GO" id="GO:0052621">
    <property type="term" value="F:diguanylate cyclase activity"/>
    <property type="evidence" value="ECO:0007669"/>
    <property type="project" value="TreeGrafter"/>
</dbReference>
<dbReference type="GO" id="GO:0043709">
    <property type="term" value="P:cell adhesion involved in single-species biofilm formation"/>
    <property type="evidence" value="ECO:0007669"/>
    <property type="project" value="TreeGrafter"/>
</dbReference>
<dbReference type="InterPro" id="IPR050469">
    <property type="entry name" value="Diguanylate_Cyclase"/>
</dbReference>